<feature type="region of interest" description="Disordered" evidence="1">
    <location>
        <begin position="1"/>
        <end position="25"/>
    </location>
</feature>
<sequence>MNPLEVPRIETETAKSSNGVENFDGHHIQRVLDSSPDIRSSHETVQHVSLVKLVCPVLVSPLRVDNPGSWVNFANARVTLRGSHECPLSGTDKWGSFVSYSQRKS</sequence>
<evidence type="ECO:0000256" key="1">
    <source>
        <dbReference type="SAM" id="MobiDB-lite"/>
    </source>
</evidence>
<proteinExistence type="predicted"/>
<evidence type="ECO:0000313" key="2">
    <source>
        <dbReference type="EMBL" id="KAJ3639548.1"/>
    </source>
</evidence>
<keyword evidence="3" id="KW-1185">Reference proteome</keyword>
<accession>A0AA38M0T2</accession>
<comment type="caution">
    <text evidence="2">The sequence shown here is derived from an EMBL/GenBank/DDBJ whole genome shotgun (WGS) entry which is preliminary data.</text>
</comment>
<name>A0AA38M0T2_9CUCU</name>
<gene>
    <name evidence="2" type="ORF">Zmor_002902</name>
</gene>
<evidence type="ECO:0000313" key="3">
    <source>
        <dbReference type="Proteomes" id="UP001168821"/>
    </source>
</evidence>
<dbReference type="AlphaFoldDB" id="A0AA38M0T2"/>
<protein>
    <submittedName>
        <fullName evidence="2">Uncharacterized protein</fullName>
    </submittedName>
</protein>
<dbReference type="EMBL" id="JALNTZ010000010">
    <property type="protein sequence ID" value="KAJ3639548.1"/>
    <property type="molecule type" value="Genomic_DNA"/>
</dbReference>
<dbReference type="Proteomes" id="UP001168821">
    <property type="component" value="Unassembled WGS sequence"/>
</dbReference>
<reference evidence="2" key="1">
    <citation type="journal article" date="2023" name="G3 (Bethesda)">
        <title>Whole genome assemblies of Zophobas morio and Tenebrio molitor.</title>
        <authorList>
            <person name="Kaur S."/>
            <person name="Stinson S.A."/>
            <person name="diCenzo G.C."/>
        </authorList>
    </citation>
    <scope>NUCLEOTIDE SEQUENCE</scope>
    <source>
        <strain evidence="2">QUZm001</strain>
    </source>
</reference>
<organism evidence="2 3">
    <name type="scientific">Zophobas morio</name>
    <dbReference type="NCBI Taxonomy" id="2755281"/>
    <lineage>
        <taxon>Eukaryota</taxon>
        <taxon>Metazoa</taxon>
        <taxon>Ecdysozoa</taxon>
        <taxon>Arthropoda</taxon>
        <taxon>Hexapoda</taxon>
        <taxon>Insecta</taxon>
        <taxon>Pterygota</taxon>
        <taxon>Neoptera</taxon>
        <taxon>Endopterygota</taxon>
        <taxon>Coleoptera</taxon>
        <taxon>Polyphaga</taxon>
        <taxon>Cucujiformia</taxon>
        <taxon>Tenebrionidae</taxon>
        <taxon>Zophobas</taxon>
    </lineage>
</organism>